<reference evidence="2" key="1">
    <citation type="submission" date="2023-03" db="EMBL/GenBank/DDBJ databases">
        <title>Massive genome expansion in bonnet fungi (Mycena s.s.) driven by repeated elements and novel gene families across ecological guilds.</title>
        <authorList>
            <consortium name="Lawrence Berkeley National Laboratory"/>
            <person name="Harder C.B."/>
            <person name="Miyauchi S."/>
            <person name="Viragh M."/>
            <person name="Kuo A."/>
            <person name="Thoen E."/>
            <person name="Andreopoulos B."/>
            <person name="Lu D."/>
            <person name="Skrede I."/>
            <person name="Drula E."/>
            <person name="Henrissat B."/>
            <person name="Morin E."/>
            <person name="Kohler A."/>
            <person name="Barry K."/>
            <person name="LaButti K."/>
            <person name="Morin E."/>
            <person name="Salamov A."/>
            <person name="Lipzen A."/>
            <person name="Mereny Z."/>
            <person name="Hegedus B."/>
            <person name="Baldrian P."/>
            <person name="Stursova M."/>
            <person name="Weitz H."/>
            <person name="Taylor A."/>
            <person name="Grigoriev I.V."/>
            <person name="Nagy L.G."/>
            <person name="Martin F."/>
            <person name="Kauserud H."/>
        </authorList>
    </citation>
    <scope>NUCLEOTIDE SEQUENCE</scope>
    <source>
        <strain evidence="2">CBHHK067</strain>
    </source>
</reference>
<dbReference type="EMBL" id="JARKIE010000421">
    <property type="protein sequence ID" value="KAJ7640918.1"/>
    <property type="molecule type" value="Genomic_DNA"/>
</dbReference>
<keyword evidence="3" id="KW-1185">Reference proteome</keyword>
<gene>
    <name evidence="2" type="ORF">B0H17DRAFT_1275662</name>
</gene>
<organism evidence="2 3">
    <name type="scientific">Mycena rosella</name>
    <name type="common">Pink bonnet</name>
    <name type="synonym">Agaricus rosellus</name>
    <dbReference type="NCBI Taxonomy" id="1033263"/>
    <lineage>
        <taxon>Eukaryota</taxon>
        <taxon>Fungi</taxon>
        <taxon>Dikarya</taxon>
        <taxon>Basidiomycota</taxon>
        <taxon>Agaricomycotina</taxon>
        <taxon>Agaricomycetes</taxon>
        <taxon>Agaricomycetidae</taxon>
        <taxon>Agaricales</taxon>
        <taxon>Marasmiineae</taxon>
        <taxon>Mycenaceae</taxon>
        <taxon>Mycena</taxon>
    </lineage>
</organism>
<accession>A0AAD7C6J6</accession>
<dbReference type="Proteomes" id="UP001221757">
    <property type="component" value="Unassembled WGS sequence"/>
</dbReference>
<name>A0AAD7C6J6_MYCRO</name>
<proteinExistence type="predicted"/>
<protein>
    <submittedName>
        <fullName evidence="2">Uncharacterized protein</fullName>
    </submittedName>
</protein>
<evidence type="ECO:0000313" key="3">
    <source>
        <dbReference type="Proteomes" id="UP001221757"/>
    </source>
</evidence>
<comment type="caution">
    <text evidence="2">The sequence shown here is derived from an EMBL/GenBank/DDBJ whole genome shotgun (WGS) entry which is preliminary data.</text>
</comment>
<sequence>MRATARTHIQRVRRASRQNSVSISRRKTAGSAPFILRERAYPAAASKIVAPSANAQMRIVASVKAATRDFSVSGGQLECTANARRDRRVLERLDARVVRARAVPAFLPLGAARDADRREDAPWTHQIRYRGTPLRVVGAAVASACSESESDGQRGAVTVMGDADAGGDPAYGPQTPFGRVCALHWGHVIEDWGGRLEAPRRGGSHLDPVCGVESRQAICSTQTRGIGLPPVAVAAGRRHPSNGCRARSVSHFRSPTTARPRHG</sequence>
<feature type="region of interest" description="Disordered" evidence="1">
    <location>
        <begin position="238"/>
        <end position="263"/>
    </location>
</feature>
<evidence type="ECO:0000256" key="1">
    <source>
        <dbReference type="SAM" id="MobiDB-lite"/>
    </source>
</evidence>
<dbReference type="AlphaFoldDB" id="A0AAD7C6J6"/>
<evidence type="ECO:0000313" key="2">
    <source>
        <dbReference type="EMBL" id="KAJ7640918.1"/>
    </source>
</evidence>